<dbReference type="NCBIfam" id="NF000988">
    <property type="entry name" value="PRK00103.2-2"/>
    <property type="match status" value="1"/>
</dbReference>
<dbReference type="InterPro" id="IPR029028">
    <property type="entry name" value="Alpha/beta_knot_MTases"/>
</dbReference>
<reference evidence="6 7" key="1">
    <citation type="submission" date="2018-10" db="EMBL/GenBank/DDBJ databases">
        <title>Histidinibacterium lentulum gen. nov., sp. nov., a marine bacterium from the culture broth of Picochlorum sp. 122.</title>
        <authorList>
            <person name="Wang G."/>
        </authorList>
    </citation>
    <scope>NUCLEOTIDE SEQUENCE [LARGE SCALE GENOMIC DNA]</scope>
    <source>
        <strain evidence="6 7">B17</strain>
    </source>
</reference>
<evidence type="ECO:0000256" key="4">
    <source>
        <dbReference type="ARBA" id="ARBA00038303"/>
    </source>
</evidence>
<evidence type="ECO:0000256" key="5">
    <source>
        <dbReference type="HAMAP-Rule" id="MF_00658"/>
    </source>
</evidence>
<feature type="binding site" evidence="5">
    <location>
        <begin position="123"/>
        <end position="128"/>
    </location>
    <ligand>
        <name>S-adenosyl-L-methionine</name>
        <dbReference type="ChEBI" id="CHEBI:59789"/>
    </ligand>
</feature>
<comment type="catalytic activity">
    <reaction evidence="5">
        <text>pseudouridine(1915) in 23S rRNA + S-adenosyl-L-methionine = N(3)-methylpseudouridine(1915) in 23S rRNA + S-adenosyl-L-homocysteine + H(+)</text>
        <dbReference type="Rhea" id="RHEA:42752"/>
        <dbReference type="Rhea" id="RHEA-COMP:10221"/>
        <dbReference type="Rhea" id="RHEA-COMP:10222"/>
        <dbReference type="ChEBI" id="CHEBI:15378"/>
        <dbReference type="ChEBI" id="CHEBI:57856"/>
        <dbReference type="ChEBI" id="CHEBI:59789"/>
        <dbReference type="ChEBI" id="CHEBI:65314"/>
        <dbReference type="ChEBI" id="CHEBI:74486"/>
        <dbReference type="EC" id="2.1.1.177"/>
    </reaction>
</comment>
<keyword evidence="5" id="KW-0963">Cytoplasm</keyword>
<dbReference type="PANTHER" id="PTHR33603:SF1">
    <property type="entry name" value="RIBOSOMAL RNA LARGE SUBUNIT METHYLTRANSFERASE H"/>
    <property type="match status" value="1"/>
</dbReference>
<gene>
    <name evidence="5 6" type="primary">rlmH</name>
    <name evidence="6" type="ORF">EAT49_10700</name>
</gene>
<dbReference type="OrthoDB" id="9806643at2"/>
<proteinExistence type="inferred from homology"/>
<dbReference type="AlphaFoldDB" id="A0A3N2R5Z1"/>
<dbReference type="InterPro" id="IPR029026">
    <property type="entry name" value="tRNA_m1G_MTases_N"/>
</dbReference>
<feature type="binding site" evidence="5">
    <location>
        <position position="72"/>
    </location>
    <ligand>
        <name>S-adenosyl-L-methionine</name>
        <dbReference type="ChEBI" id="CHEBI:59789"/>
    </ligand>
</feature>
<dbReference type="PIRSF" id="PIRSF004505">
    <property type="entry name" value="MT_bac"/>
    <property type="match status" value="1"/>
</dbReference>
<dbReference type="EMBL" id="RDRB01000004">
    <property type="protein sequence ID" value="ROU02776.1"/>
    <property type="molecule type" value="Genomic_DNA"/>
</dbReference>
<sequence>MKVVIAAVGRQRAGPEKALWDDYLLRFDRTGRALGLGPARLVEVEDRKGGGPEAEAALLDRAVPGGAALCVLDERGRGMTSPGFAELLGGWRDAGRGEAAFVIGGADGVAPGFRERADLMLSFGAMVWPHMLARVMLAEQLYRAAAILAGTPYHRA</sequence>
<comment type="subcellular location">
    <subcellularLocation>
        <location evidence="5">Cytoplasm</location>
    </subcellularLocation>
</comment>
<feature type="binding site" evidence="5">
    <location>
        <position position="104"/>
    </location>
    <ligand>
        <name>S-adenosyl-L-methionine</name>
        <dbReference type="ChEBI" id="CHEBI:59789"/>
    </ligand>
</feature>
<dbReference type="Pfam" id="PF02590">
    <property type="entry name" value="SPOUT_MTase"/>
    <property type="match status" value="1"/>
</dbReference>
<dbReference type="GO" id="GO:0005737">
    <property type="term" value="C:cytoplasm"/>
    <property type="evidence" value="ECO:0007669"/>
    <property type="project" value="UniProtKB-SubCell"/>
</dbReference>
<dbReference type="CDD" id="cd18081">
    <property type="entry name" value="RlmH-like"/>
    <property type="match status" value="1"/>
</dbReference>
<keyword evidence="5" id="KW-0698">rRNA processing</keyword>
<dbReference type="SUPFAM" id="SSF75217">
    <property type="entry name" value="alpha/beta knot"/>
    <property type="match status" value="1"/>
</dbReference>
<dbReference type="HAMAP" id="MF_00658">
    <property type="entry name" value="23SrRNA_methyltr_H"/>
    <property type="match status" value="1"/>
</dbReference>
<dbReference type="EC" id="2.1.1.177" evidence="5"/>
<keyword evidence="7" id="KW-1185">Reference proteome</keyword>
<comment type="function">
    <text evidence="5">Specifically methylates the pseudouridine at position 1915 (m3Psi1915) in 23S rRNA.</text>
</comment>
<dbReference type="RefSeq" id="WP_123642299.1">
    <property type="nucleotide sequence ID" value="NZ_ML119084.1"/>
</dbReference>
<keyword evidence="2 5" id="KW-0808">Transferase</keyword>
<name>A0A3N2R5Z1_9RHOB</name>
<accession>A0A3N2R5Z1</accession>
<dbReference type="Gene3D" id="3.40.1280.10">
    <property type="match status" value="1"/>
</dbReference>
<evidence type="ECO:0000256" key="1">
    <source>
        <dbReference type="ARBA" id="ARBA00022603"/>
    </source>
</evidence>
<comment type="caution">
    <text evidence="6">The sequence shown here is derived from an EMBL/GenBank/DDBJ whole genome shotgun (WGS) entry which is preliminary data.</text>
</comment>
<keyword evidence="3 5" id="KW-0949">S-adenosyl-L-methionine</keyword>
<evidence type="ECO:0000313" key="7">
    <source>
        <dbReference type="Proteomes" id="UP000268016"/>
    </source>
</evidence>
<organism evidence="6 7">
    <name type="scientific">Histidinibacterium lentulum</name>
    <dbReference type="NCBI Taxonomy" id="2480588"/>
    <lineage>
        <taxon>Bacteria</taxon>
        <taxon>Pseudomonadati</taxon>
        <taxon>Pseudomonadota</taxon>
        <taxon>Alphaproteobacteria</taxon>
        <taxon>Rhodobacterales</taxon>
        <taxon>Paracoccaceae</taxon>
        <taxon>Histidinibacterium</taxon>
    </lineage>
</organism>
<dbReference type="NCBIfam" id="NF000989">
    <property type="entry name" value="PRK00103.2-3"/>
    <property type="match status" value="1"/>
</dbReference>
<protein>
    <recommendedName>
        <fullName evidence="5">Ribosomal RNA large subunit methyltransferase H</fullName>
        <ecNumber evidence="5">2.1.1.177</ecNumber>
    </recommendedName>
    <alternativeName>
        <fullName evidence="5">23S rRNA (pseudouridine1915-N3)-methyltransferase</fullName>
    </alternativeName>
    <alternativeName>
        <fullName evidence="5">23S rRNA m3Psi1915 methyltransferase</fullName>
    </alternativeName>
    <alternativeName>
        <fullName evidence="5">rRNA (pseudouridine-N3-)-methyltransferase RlmH</fullName>
    </alternativeName>
</protein>
<evidence type="ECO:0000256" key="2">
    <source>
        <dbReference type="ARBA" id="ARBA00022679"/>
    </source>
</evidence>
<evidence type="ECO:0000256" key="3">
    <source>
        <dbReference type="ARBA" id="ARBA00022691"/>
    </source>
</evidence>
<comment type="subunit">
    <text evidence="5">Homodimer.</text>
</comment>
<dbReference type="Proteomes" id="UP000268016">
    <property type="component" value="Unassembled WGS sequence"/>
</dbReference>
<dbReference type="GO" id="GO:0070038">
    <property type="term" value="F:rRNA (pseudouridine-N3-)-methyltransferase activity"/>
    <property type="evidence" value="ECO:0007669"/>
    <property type="project" value="UniProtKB-UniRule"/>
</dbReference>
<dbReference type="InterPro" id="IPR003742">
    <property type="entry name" value="RlmH-like"/>
</dbReference>
<keyword evidence="1 5" id="KW-0489">Methyltransferase</keyword>
<comment type="similarity">
    <text evidence="4 5">Belongs to the RNA methyltransferase RlmH family.</text>
</comment>
<evidence type="ECO:0000313" key="6">
    <source>
        <dbReference type="EMBL" id="ROU02776.1"/>
    </source>
</evidence>
<dbReference type="PANTHER" id="PTHR33603">
    <property type="entry name" value="METHYLTRANSFERASE"/>
    <property type="match status" value="1"/>
</dbReference>